<dbReference type="SMART" id="SM00369">
    <property type="entry name" value="LRR_TYP"/>
    <property type="match status" value="7"/>
</dbReference>
<accession>A0ABR0UDF4</accession>
<dbReference type="PANTHER" id="PTHR46662:SF104">
    <property type="entry name" value="GPI-ANCHORED ADHESIN-LIKE PROTEIN PGA55-RELATED"/>
    <property type="match status" value="1"/>
</dbReference>
<sequence>MQKPHTSKVRVDIKQSSAVFRTLEEEAYEEVEEEAPKDEAEIQVVWNETTGYCQWSGVKCDNKSRVSSLDLSSESISGGINDSSSLFRFVHLQSLNLAQNSFDSIELPLGFGKLAELRYLNLSNSGFAGQIPLDFSDLTRLVVLDLSSRFYSSLNLENPNLEKLIHNFTRLRELYLDGVNISAKGYDWCNAISSSLPNLRVLSLSNSYLTGPFDSSLVKLRSLSIIRLDGNTFSAPFPVFFADFPNLRVLTLSSCDLFGVVPEKLFQIKSLETIDLSNNRELEGSLPHEFPLNGSLQNLLLSYSNFSGYVSESIGSLRMLSNFDLRACGFSGQIPSSIKNLTHLVYLDLSVNQFLGSVPSFALLKNLTVLNLRRNNLTGRVPNSLWEGLENLNFLDLSENSLEGEIPASLFVLPSLKVLYLSNNNFYGSIGDSRSSSSPLEVLDLRVNNFEGPIPRFLFELQNLSSLSLSSNKFSGSIELTDFKANKSSNNKIIGTIPPSLCNPSRLQTLDLSNNSLHGKIPSCLLESTHIRVLNLGGNNLSGDIPDAFPVGCGLETLDFSWNVLQGKIPKSLTRCTEIEILNLSHNVLSGRIPASIRNIQKLESLDLSFNGLSGKSRSRHFQRVLFWK</sequence>
<dbReference type="Pfam" id="PF12799">
    <property type="entry name" value="LRR_4"/>
    <property type="match status" value="1"/>
</dbReference>
<dbReference type="InterPro" id="IPR025875">
    <property type="entry name" value="Leu-rich_rpt_4"/>
</dbReference>
<dbReference type="Pfam" id="PF13855">
    <property type="entry name" value="LRR_8"/>
    <property type="match status" value="2"/>
</dbReference>
<evidence type="ECO:0000256" key="1">
    <source>
        <dbReference type="ARBA" id="ARBA00022614"/>
    </source>
</evidence>
<gene>
    <name evidence="3" type="ORF">DH2020_045931</name>
</gene>
<dbReference type="Pfam" id="PF00560">
    <property type="entry name" value="LRR_1"/>
    <property type="match status" value="3"/>
</dbReference>
<evidence type="ECO:0008006" key="5">
    <source>
        <dbReference type="Google" id="ProtNLM"/>
    </source>
</evidence>
<dbReference type="Pfam" id="PF13516">
    <property type="entry name" value="LRR_6"/>
    <property type="match status" value="1"/>
</dbReference>
<evidence type="ECO:0000313" key="4">
    <source>
        <dbReference type="Proteomes" id="UP001318860"/>
    </source>
</evidence>
<keyword evidence="2" id="KW-0677">Repeat</keyword>
<dbReference type="SUPFAM" id="SSF52058">
    <property type="entry name" value="L domain-like"/>
    <property type="match status" value="1"/>
</dbReference>
<protein>
    <recommendedName>
        <fullName evidence="5">Leucine-rich repeat-containing N-terminal plant-type domain-containing protein</fullName>
    </recommendedName>
</protein>
<dbReference type="SUPFAM" id="SSF52047">
    <property type="entry name" value="RNI-like"/>
    <property type="match status" value="1"/>
</dbReference>
<dbReference type="PRINTS" id="PR00019">
    <property type="entry name" value="LEURICHRPT"/>
</dbReference>
<name>A0ABR0UDF4_REHGL</name>
<comment type="caution">
    <text evidence="3">The sequence shown here is derived from an EMBL/GenBank/DDBJ whole genome shotgun (WGS) entry which is preliminary data.</text>
</comment>
<evidence type="ECO:0000256" key="2">
    <source>
        <dbReference type="ARBA" id="ARBA00022737"/>
    </source>
</evidence>
<proteinExistence type="predicted"/>
<organism evidence="3 4">
    <name type="scientific">Rehmannia glutinosa</name>
    <name type="common">Chinese foxglove</name>
    <dbReference type="NCBI Taxonomy" id="99300"/>
    <lineage>
        <taxon>Eukaryota</taxon>
        <taxon>Viridiplantae</taxon>
        <taxon>Streptophyta</taxon>
        <taxon>Embryophyta</taxon>
        <taxon>Tracheophyta</taxon>
        <taxon>Spermatophyta</taxon>
        <taxon>Magnoliopsida</taxon>
        <taxon>eudicotyledons</taxon>
        <taxon>Gunneridae</taxon>
        <taxon>Pentapetalae</taxon>
        <taxon>asterids</taxon>
        <taxon>lamiids</taxon>
        <taxon>Lamiales</taxon>
        <taxon>Orobanchaceae</taxon>
        <taxon>Rehmannieae</taxon>
        <taxon>Rehmannia</taxon>
    </lineage>
</organism>
<keyword evidence="4" id="KW-1185">Reference proteome</keyword>
<reference evidence="3 4" key="1">
    <citation type="journal article" date="2021" name="Comput. Struct. Biotechnol. J.">
        <title>De novo genome assembly of the potent medicinal plant Rehmannia glutinosa using nanopore technology.</title>
        <authorList>
            <person name="Ma L."/>
            <person name="Dong C."/>
            <person name="Song C."/>
            <person name="Wang X."/>
            <person name="Zheng X."/>
            <person name="Niu Y."/>
            <person name="Chen S."/>
            <person name="Feng W."/>
        </authorList>
    </citation>
    <scope>NUCLEOTIDE SEQUENCE [LARGE SCALE GENOMIC DNA]</scope>
    <source>
        <strain evidence="3">DH-2019</strain>
    </source>
</reference>
<dbReference type="InterPro" id="IPR003591">
    <property type="entry name" value="Leu-rich_rpt_typical-subtyp"/>
</dbReference>
<dbReference type="PANTHER" id="PTHR46662">
    <property type="entry name" value="DI-GLUCOSE BINDING PROTEIN WITH LEUCINE-RICH REPEAT DOMAIN-CONTAINING PROTEIN"/>
    <property type="match status" value="1"/>
</dbReference>
<dbReference type="Proteomes" id="UP001318860">
    <property type="component" value="Unassembled WGS sequence"/>
</dbReference>
<dbReference type="InterPro" id="IPR001611">
    <property type="entry name" value="Leu-rich_rpt"/>
</dbReference>
<dbReference type="InterPro" id="IPR032675">
    <property type="entry name" value="LRR_dom_sf"/>
</dbReference>
<keyword evidence="1" id="KW-0433">Leucine-rich repeat</keyword>
<evidence type="ECO:0000313" key="3">
    <source>
        <dbReference type="EMBL" id="KAK6120240.1"/>
    </source>
</evidence>
<dbReference type="EMBL" id="JABTTQ020003093">
    <property type="protein sequence ID" value="KAK6120240.1"/>
    <property type="molecule type" value="Genomic_DNA"/>
</dbReference>
<dbReference type="Gene3D" id="3.80.10.10">
    <property type="entry name" value="Ribonuclease Inhibitor"/>
    <property type="match status" value="4"/>
</dbReference>